<dbReference type="Proteomes" id="UP001201812">
    <property type="component" value="Unassembled WGS sequence"/>
</dbReference>
<keyword evidence="7" id="KW-1185">Reference proteome</keyword>
<comment type="caution">
    <text evidence="6">The sequence shown here is derived from an EMBL/GenBank/DDBJ whole genome shotgun (WGS) entry which is preliminary data.</text>
</comment>
<dbReference type="PANTHER" id="PTHR24012">
    <property type="entry name" value="RNA BINDING PROTEIN"/>
    <property type="match status" value="1"/>
</dbReference>
<name>A0AAD4QYW7_9BILA</name>
<dbReference type="CDD" id="cd12362">
    <property type="entry name" value="RRM3_CELF1-6"/>
    <property type="match status" value="1"/>
</dbReference>
<dbReference type="FunFam" id="3.30.70.330:FF:000569">
    <property type="entry name" value="ELAV-Type RNA binding-protein family"/>
    <property type="match status" value="1"/>
</dbReference>
<evidence type="ECO:0000256" key="1">
    <source>
        <dbReference type="ARBA" id="ARBA00022737"/>
    </source>
</evidence>
<gene>
    <name evidence="6" type="ORF">DdX_17570</name>
</gene>
<organism evidence="6 7">
    <name type="scientific">Ditylenchus destructor</name>
    <dbReference type="NCBI Taxonomy" id="166010"/>
    <lineage>
        <taxon>Eukaryota</taxon>
        <taxon>Metazoa</taxon>
        <taxon>Ecdysozoa</taxon>
        <taxon>Nematoda</taxon>
        <taxon>Chromadorea</taxon>
        <taxon>Rhabditida</taxon>
        <taxon>Tylenchina</taxon>
        <taxon>Tylenchomorpha</taxon>
        <taxon>Sphaerularioidea</taxon>
        <taxon>Anguinidae</taxon>
        <taxon>Anguininae</taxon>
        <taxon>Ditylenchus</taxon>
    </lineage>
</organism>
<evidence type="ECO:0000259" key="5">
    <source>
        <dbReference type="PROSITE" id="PS50102"/>
    </source>
</evidence>
<evidence type="ECO:0000313" key="6">
    <source>
        <dbReference type="EMBL" id="KAI1699051.1"/>
    </source>
</evidence>
<protein>
    <submittedName>
        <fullName evidence="6">RNA recognition motif domain-containing protein</fullName>
    </submittedName>
</protein>
<dbReference type="PROSITE" id="PS50102">
    <property type="entry name" value="RRM"/>
    <property type="match status" value="3"/>
</dbReference>
<feature type="compositionally biased region" description="Polar residues" evidence="4">
    <location>
        <begin position="487"/>
        <end position="499"/>
    </location>
</feature>
<feature type="region of interest" description="Disordered" evidence="4">
    <location>
        <begin position="478"/>
        <end position="499"/>
    </location>
</feature>
<dbReference type="AlphaFoldDB" id="A0AAD4QYW7"/>
<dbReference type="InterPro" id="IPR000504">
    <property type="entry name" value="RRM_dom"/>
</dbReference>
<sequence>MSSSVMELKSSFGYQNGENKAESTESNGAEADPDTIKMFVGQIPRHWDEPECRTLFEEYGPVYHLNILRDKATNGSRGCCFVTYFHRKDAIAAQNALHNIRVLPQMHHPVQMKPADVENRNERKLFVGMISKNLDENDVRNLFKEYGQIEECTVLREEGRSRGCAFVTYCNRACAHQAIRKMNHSQTFEGCSKPIVVKFADTQKDKEGKNKPGSNEAAATSPNPTAVLNQLLQSPAQNMNANLVANQLLQLQLLLQQPGLIPLLGSVAQQQQIQQQTSFYQQQKVAELFKQGGQENSGQLTQLLLSSGLLPGNPAPLCHYSTLPQTSTTTAADLIQRLSSPIQHQSSLQSSASDLLQKALPAVLSSQLQFNNPLSAPNFLSAALPTPSAAVDGGQFKGPDGCNLFIYHLPQDFADNELHALFSHFGKVLSAKVFVDKQTNLSKCFGFVSYDNATSAQNAISAMNGFSIGSKRLKVQLKRNKDKPYQRPTQGDSQGSSSQ</sequence>
<feature type="domain" description="RRM" evidence="5">
    <location>
        <begin position="402"/>
        <end position="480"/>
    </location>
</feature>
<dbReference type="SUPFAM" id="SSF54928">
    <property type="entry name" value="RNA-binding domain, RBD"/>
    <property type="match status" value="2"/>
</dbReference>
<keyword evidence="1" id="KW-0677">Repeat</keyword>
<dbReference type="Gene3D" id="3.30.70.330">
    <property type="match status" value="3"/>
</dbReference>
<dbReference type="InterPro" id="IPR012677">
    <property type="entry name" value="Nucleotide-bd_a/b_plait_sf"/>
</dbReference>
<feature type="domain" description="RRM" evidence="5">
    <location>
        <begin position="123"/>
        <end position="202"/>
    </location>
</feature>
<dbReference type="SMART" id="SM00360">
    <property type="entry name" value="RRM"/>
    <property type="match status" value="3"/>
</dbReference>
<proteinExistence type="predicted"/>
<reference evidence="6" key="1">
    <citation type="submission" date="2022-01" db="EMBL/GenBank/DDBJ databases">
        <title>Genome Sequence Resource for Two Populations of Ditylenchus destructor, the Migratory Endoparasitic Phytonematode.</title>
        <authorList>
            <person name="Zhang H."/>
            <person name="Lin R."/>
            <person name="Xie B."/>
        </authorList>
    </citation>
    <scope>NUCLEOTIDE SEQUENCE</scope>
    <source>
        <strain evidence="6">BazhouSP</strain>
    </source>
</reference>
<feature type="domain" description="RRM" evidence="5">
    <location>
        <begin position="36"/>
        <end position="117"/>
    </location>
</feature>
<dbReference type="Pfam" id="PF00076">
    <property type="entry name" value="RRM_1"/>
    <property type="match status" value="3"/>
</dbReference>
<dbReference type="FunFam" id="3.30.70.330:FF:000013">
    <property type="entry name" value="CUGBP Elav-like family member 1 isoform 2"/>
    <property type="match status" value="1"/>
</dbReference>
<dbReference type="GO" id="GO:0003723">
    <property type="term" value="F:RNA binding"/>
    <property type="evidence" value="ECO:0007669"/>
    <property type="project" value="UniProtKB-UniRule"/>
</dbReference>
<keyword evidence="2 3" id="KW-0694">RNA-binding</keyword>
<dbReference type="FunFam" id="3.30.70.330:FF:000322">
    <property type="entry name" value="CUGBP Elav-like family member 2"/>
    <property type="match status" value="1"/>
</dbReference>
<evidence type="ECO:0000256" key="3">
    <source>
        <dbReference type="PROSITE-ProRule" id="PRU00176"/>
    </source>
</evidence>
<feature type="region of interest" description="Disordered" evidence="4">
    <location>
        <begin position="1"/>
        <end position="32"/>
    </location>
</feature>
<dbReference type="InterPro" id="IPR035979">
    <property type="entry name" value="RBD_domain_sf"/>
</dbReference>
<dbReference type="EMBL" id="JAKKPZ010000194">
    <property type="protein sequence ID" value="KAI1699051.1"/>
    <property type="molecule type" value="Genomic_DNA"/>
</dbReference>
<evidence type="ECO:0000256" key="4">
    <source>
        <dbReference type="SAM" id="MobiDB-lite"/>
    </source>
</evidence>
<feature type="region of interest" description="Disordered" evidence="4">
    <location>
        <begin position="202"/>
        <end position="222"/>
    </location>
</feature>
<evidence type="ECO:0000256" key="2">
    <source>
        <dbReference type="ARBA" id="ARBA00022884"/>
    </source>
</evidence>
<accession>A0AAD4QYW7</accession>
<evidence type="ECO:0000313" key="7">
    <source>
        <dbReference type="Proteomes" id="UP001201812"/>
    </source>
</evidence>